<reference evidence="1" key="1">
    <citation type="journal article" date="2021" name="Proc. Natl. Acad. Sci. U.S.A.">
        <title>A Catalog of Tens of Thousands of Viruses from Human Metagenomes Reveals Hidden Associations with Chronic Diseases.</title>
        <authorList>
            <person name="Tisza M.J."/>
            <person name="Buck C.B."/>
        </authorList>
    </citation>
    <scope>NUCLEOTIDE SEQUENCE</scope>
    <source>
        <strain evidence="1">CtXSp1</strain>
    </source>
</reference>
<sequence>MWRLKMSDEQLCDIFMGVFKSEGVKCECDREFGIIVFWLMNLDNTIYIDGGLVSFCPNSILPRHYREHVDKIIRVMMTTIRLTLKGKANA</sequence>
<proteinExistence type="predicted"/>
<protein>
    <submittedName>
        <fullName evidence="1">Uncharacterized protein</fullName>
    </submittedName>
</protein>
<evidence type="ECO:0000313" key="1">
    <source>
        <dbReference type="EMBL" id="DAE11896.1"/>
    </source>
</evidence>
<accession>A0A8S5PYQ6</accession>
<organism evidence="1">
    <name type="scientific">Podoviridae sp. ctXSp1</name>
    <dbReference type="NCBI Taxonomy" id="2825256"/>
    <lineage>
        <taxon>Viruses</taxon>
        <taxon>Duplodnaviria</taxon>
        <taxon>Heunggongvirae</taxon>
        <taxon>Uroviricota</taxon>
        <taxon>Caudoviricetes</taxon>
    </lineage>
</organism>
<dbReference type="EMBL" id="BK015539">
    <property type="protein sequence ID" value="DAE11896.1"/>
    <property type="molecule type" value="Genomic_DNA"/>
</dbReference>
<name>A0A8S5PYQ6_9CAUD</name>